<evidence type="ECO:0000313" key="3">
    <source>
        <dbReference type="Proteomes" id="UP000008068"/>
    </source>
</evidence>
<dbReference type="AlphaFoldDB" id="G0MLM9"/>
<evidence type="ECO:0000313" key="2">
    <source>
        <dbReference type="EMBL" id="EGT35694.1"/>
    </source>
</evidence>
<reference evidence="3" key="1">
    <citation type="submission" date="2011-07" db="EMBL/GenBank/DDBJ databases">
        <authorList>
            <consortium name="Caenorhabditis brenneri Sequencing and Analysis Consortium"/>
            <person name="Wilson R.K."/>
        </authorList>
    </citation>
    <scope>NUCLEOTIDE SEQUENCE [LARGE SCALE GENOMIC DNA]</scope>
    <source>
        <strain evidence="3">PB2801</strain>
    </source>
</reference>
<gene>
    <name evidence="2" type="ORF">CAEBREN_25287</name>
</gene>
<dbReference type="InParanoid" id="G0MLM9"/>
<keyword evidence="3" id="KW-1185">Reference proteome</keyword>
<proteinExistence type="predicted"/>
<organism evidence="3">
    <name type="scientific">Caenorhabditis brenneri</name>
    <name type="common">Nematode worm</name>
    <dbReference type="NCBI Taxonomy" id="135651"/>
    <lineage>
        <taxon>Eukaryota</taxon>
        <taxon>Metazoa</taxon>
        <taxon>Ecdysozoa</taxon>
        <taxon>Nematoda</taxon>
        <taxon>Chromadorea</taxon>
        <taxon>Rhabditida</taxon>
        <taxon>Rhabditina</taxon>
        <taxon>Rhabditomorpha</taxon>
        <taxon>Rhabditoidea</taxon>
        <taxon>Rhabditidae</taxon>
        <taxon>Peloderinae</taxon>
        <taxon>Caenorhabditis</taxon>
    </lineage>
</organism>
<evidence type="ECO:0000256" key="1">
    <source>
        <dbReference type="SAM" id="MobiDB-lite"/>
    </source>
</evidence>
<name>G0MLM9_CAEBE</name>
<dbReference type="HOGENOM" id="CLU_2833428_0_0_1"/>
<dbReference type="Proteomes" id="UP000008068">
    <property type="component" value="Unassembled WGS sequence"/>
</dbReference>
<feature type="region of interest" description="Disordered" evidence="1">
    <location>
        <begin position="41"/>
        <end position="66"/>
    </location>
</feature>
<dbReference type="EMBL" id="GL379800">
    <property type="protein sequence ID" value="EGT35694.1"/>
    <property type="molecule type" value="Genomic_DNA"/>
</dbReference>
<protein>
    <submittedName>
        <fullName evidence="2">Uncharacterized protein</fullName>
    </submittedName>
</protein>
<sequence length="66" mass="7771">MRKPPSVPWIFKDNYPFFSLFFIRFSSVPWKFDLTLQKKQNGDLETEDGGGGGTEDKKKERRCQQL</sequence>
<accession>G0MLM9</accession>